<feature type="domain" description="AB hydrolase-1" evidence="1">
    <location>
        <begin position="37"/>
        <end position="262"/>
    </location>
</feature>
<keyword evidence="3" id="KW-1185">Reference proteome</keyword>
<dbReference type="InterPro" id="IPR000073">
    <property type="entry name" value="AB_hydrolase_1"/>
</dbReference>
<dbReference type="InterPro" id="IPR029058">
    <property type="entry name" value="AB_hydrolase_fold"/>
</dbReference>
<dbReference type="InterPro" id="IPR050471">
    <property type="entry name" value="AB_hydrolase"/>
</dbReference>
<dbReference type="EMBL" id="JALKFT010000054">
    <property type="protein sequence ID" value="MCK9878952.1"/>
    <property type="molecule type" value="Genomic_DNA"/>
</dbReference>
<comment type="caution">
    <text evidence="2">The sequence shown here is derived from an EMBL/GenBank/DDBJ whole genome shotgun (WGS) entry which is preliminary data.</text>
</comment>
<evidence type="ECO:0000313" key="2">
    <source>
        <dbReference type="EMBL" id="MCK9878952.1"/>
    </source>
</evidence>
<reference evidence="2 3" key="1">
    <citation type="submission" date="2022-04" db="EMBL/GenBank/DDBJ databases">
        <title>Genome diversity in the genus Frankia.</title>
        <authorList>
            <person name="Carlos-Shanley C."/>
            <person name="Hahn D."/>
        </authorList>
    </citation>
    <scope>NUCLEOTIDE SEQUENCE [LARGE SCALE GENOMIC DNA]</scope>
    <source>
        <strain evidence="2 3">Ag45/Mut15</strain>
    </source>
</reference>
<evidence type="ECO:0000259" key="1">
    <source>
        <dbReference type="Pfam" id="PF12697"/>
    </source>
</evidence>
<evidence type="ECO:0000313" key="3">
    <source>
        <dbReference type="Proteomes" id="UP001201873"/>
    </source>
</evidence>
<dbReference type="Pfam" id="PF12697">
    <property type="entry name" value="Abhydrolase_6"/>
    <property type="match status" value="1"/>
</dbReference>
<dbReference type="SUPFAM" id="SSF53474">
    <property type="entry name" value="alpha/beta-Hydrolases"/>
    <property type="match status" value="1"/>
</dbReference>
<dbReference type="PANTHER" id="PTHR43433">
    <property type="entry name" value="HYDROLASE, ALPHA/BETA FOLD FAMILY PROTEIN"/>
    <property type="match status" value="1"/>
</dbReference>
<accession>A0ABT0K5Z4</accession>
<dbReference type="Gene3D" id="3.40.50.1820">
    <property type="entry name" value="alpha/beta hydrolase"/>
    <property type="match status" value="1"/>
</dbReference>
<sequence length="292" mass="30369">MNKVGSVMRTAHPDPVNATVHIRGARLAYSDEGSGPVVVHGHGLLQSRATERASGMFDWTPVVAAGRRLVRYDARGHGESTGTPTPASYTWPQLAGDLLALLDQVAGPEPVSGIGCSLGTATLLHAAVREPGRFDRLVLTAPPTAWTSRAAQADLYRLAADLVETRGSGALAELAARSLAAPAFADLPDLPGQPSAPAVGEELLPAVLRAAAASDLPTEQDLTALDLPVLILAWAGDPGHPVSTAERLAELMAGARLHVAESGAQLRQWGVTAARFLTPAARSRTPAGRPTR</sequence>
<keyword evidence="2" id="KW-0378">Hydrolase</keyword>
<name>A0ABT0K5Z4_9ACTN</name>
<gene>
    <name evidence="2" type="ORF">MXD59_24875</name>
</gene>
<dbReference type="PANTHER" id="PTHR43433:SF5">
    <property type="entry name" value="AB HYDROLASE-1 DOMAIN-CONTAINING PROTEIN"/>
    <property type="match status" value="1"/>
</dbReference>
<proteinExistence type="predicted"/>
<dbReference type="Proteomes" id="UP001201873">
    <property type="component" value="Unassembled WGS sequence"/>
</dbReference>
<protein>
    <submittedName>
        <fullName evidence="2">Alpha/beta hydrolase</fullName>
    </submittedName>
</protein>
<organism evidence="2 3">
    <name type="scientific">Frankia umida</name>
    <dbReference type="NCBI Taxonomy" id="573489"/>
    <lineage>
        <taxon>Bacteria</taxon>
        <taxon>Bacillati</taxon>
        <taxon>Actinomycetota</taxon>
        <taxon>Actinomycetes</taxon>
        <taxon>Frankiales</taxon>
        <taxon>Frankiaceae</taxon>
        <taxon>Frankia</taxon>
    </lineage>
</organism>
<dbReference type="RefSeq" id="WP_248827009.1">
    <property type="nucleotide sequence ID" value="NZ_JALKFT010000054.1"/>
</dbReference>
<dbReference type="GO" id="GO:0016787">
    <property type="term" value="F:hydrolase activity"/>
    <property type="evidence" value="ECO:0007669"/>
    <property type="project" value="UniProtKB-KW"/>
</dbReference>